<comment type="caution">
    <text evidence="1">The sequence shown here is derived from an EMBL/GenBank/DDBJ whole genome shotgun (WGS) entry which is preliminary data.</text>
</comment>
<protein>
    <submittedName>
        <fullName evidence="1">Uncharacterized protein</fullName>
    </submittedName>
</protein>
<gene>
    <name evidence="1" type="ORF">UT34_C0001G0029</name>
</gene>
<sequence length="148" mass="16873">MNLERESVIEYLEGWETVFDLDAGYIENWMDPSTEDSFIVSTDPQGRFKMVRINVRHIRSNEVYTTTFMWGVGEENNIYSGLTSERNDTKLYASGFVNGPATLIAQSVLSGLKLNIDSLLMSLSPQDFTALSRMMKYEMSVIRASKDF</sequence>
<name>A0A0G0MPK5_9BACT</name>
<accession>A0A0G0MPK5</accession>
<organism evidence="1 2">
    <name type="scientific">candidate division WS6 bacterium GW2011_GWF2_39_15</name>
    <dbReference type="NCBI Taxonomy" id="1619100"/>
    <lineage>
        <taxon>Bacteria</taxon>
        <taxon>Candidatus Dojkabacteria</taxon>
    </lineage>
</organism>
<dbReference type="Proteomes" id="UP000034799">
    <property type="component" value="Unassembled WGS sequence"/>
</dbReference>
<proteinExistence type="predicted"/>
<dbReference type="AlphaFoldDB" id="A0A0G0MPK5"/>
<dbReference type="STRING" id="1619100.UT34_C0001G0029"/>
<evidence type="ECO:0000313" key="2">
    <source>
        <dbReference type="Proteomes" id="UP000034799"/>
    </source>
</evidence>
<reference evidence="1 2" key="1">
    <citation type="journal article" date="2015" name="Nature">
        <title>rRNA introns, odd ribosomes, and small enigmatic genomes across a large radiation of phyla.</title>
        <authorList>
            <person name="Brown C.T."/>
            <person name="Hug L.A."/>
            <person name="Thomas B.C."/>
            <person name="Sharon I."/>
            <person name="Castelle C.J."/>
            <person name="Singh A."/>
            <person name="Wilkins M.J."/>
            <person name="Williams K.H."/>
            <person name="Banfield J.F."/>
        </authorList>
    </citation>
    <scope>NUCLEOTIDE SEQUENCE [LARGE SCALE GENOMIC DNA]</scope>
</reference>
<dbReference type="EMBL" id="LBWK01000001">
    <property type="protein sequence ID" value="KKR05989.1"/>
    <property type="molecule type" value="Genomic_DNA"/>
</dbReference>
<evidence type="ECO:0000313" key="1">
    <source>
        <dbReference type="EMBL" id="KKR05989.1"/>
    </source>
</evidence>